<dbReference type="Gene3D" id="2.60.40.1180">
    <property type="entry name" value="Golgi alpha-mannosidase II"/>
    <property type="match status" value="1"/>
</dbReference>
<dbReference type="CDD" id="cd11326">
    <property type="entry name" value="AmyAc_Glg_debranch"/>
    <property type="match status" value="1"/>
</dbReference>
<keyword evidence="3 6" id="KW-0326">Glycosidase</keyword>
<evidence type="ECO:0000256" key="2">
    <source>
        <dbReference type="ARBA" id="ARBA00022801"/>
    </source>
</evidence>
<dbReference type="InterPro" id="IPR017853">
    <property type="entry name" value="GH"/>
</dbReference>
<dbReference type="EMBL" id="JAUSVV010000007">
    <property type="protein sequence ID" value="MDQ0443557.1"/>
    <property type="molecule type" value="Genomic_DNA"/>
</dbReference>
<dbReference type="InterPro" id="IPR044505">
    <property type="entry name" value="GlgX_Isoamylase_N_E_set"/>
</dbReference>
<dbReference type="Gene3D" id="3.20.20.80">
    <property type="entry name" value="Glycosidases"/>
    <property type="match status" value="1"/>
</dbReference>
<evidence type="ECO:0000256" key="1">
    <source>
        <dbReference type="ARBA" id="ARBA00008061"/>
    </source>
</evidence>
<evidence type="ECO:0000259" key="5">
    <source>
        <dbReference type="SMART" id="SM00642"/>
    </source>
</evidence>
<keyword evidence="7" id="KW-1185">Reference proteome</keyword>
<evidence type="ECO:0000256" key="3">
    <source>
        <dbReference type="ARBA" id="ARBA00023295"/>
    </source>
</evidence>
<gene>
    <name evidence="6" type="ORF">QO016_003062</name>
</gene>
<dbReference type="Pfam" id="PF02922">
    <property type="entry name" value="CBM_48"/>
    <property type="match status" value="1"/>
</dbReference>
<evidence type="ECO:0000313" key="7">
    <source>
        <dbReference type="Proteomes" id="UP001236369"/>
    </source>
</evidence>
<dbReference type="EC" id="3.2.1.-" evidence="6"/>
<dbReference type="GO" id="GO:0016798">
    <property type="term" value="F:hydrolase activity, acting on glycosyl bonds"/>
    <property type="evidence" value="ECO:0007669"/>
    <property type="project" value="UniProtKB-KW"/>
</dbReference>
<feature type="domain" description="Glycosyl hydrolase family 13 catalytic" evidence="5">
    <location>
        <begin position="163"/>
        <end position="568"/>
    </location>
</feature>
<proteinExistence type="inferred from homology"/>
<dbReference type="InterPro" id="IPR004193">
    <property type="entry name" value="Glyco_hydro_13_N"/>
</dbReference>
<dbReference type="InterPro" id="IPR014756">
    <property type="entry name" value="Ig_E-set"/>
</dbReference>
<keyword evidence="2 6" id="KW-0378">Hydrolase</keyword>
<reference evidence="6 7" key="1">
    <citation type="submission" date="2023-07" db="EMBL/GenBank/DDBJ databases">
        <title>Genomic Encyclopedia of Type Strains, Phase IV (KMG-IV): sequencing the most valuable type-strain genomes for metagenomic binning, comparative biology and taxonomic classification.</title>
        <authorList>
            <person name="Goeker M."/>
        </authorList>
    </citation>
    <scope>NUCLEOTIDE SEQUENCE [LARGE SCALE GENOMIC DNA]</scope>
    <source>
        <strain evidence="6 7">DSM 19562</strain>
    </source>
</reference>
<dbReference type="InterPro" id="IPR011837">
    <property type="entry name" value="Glycogen_debranch_GlgX"/>
</dbReference>
<dbReference type="SUPFAM" id="SSF51445">
    <property type="entry name" value="(Trans)glycosidases"/>
    <property type="match status" value="1"/>
</dbReference>
<dbReference type="SUPFAM" id="SSF81296">
    <property type="entry name" value="E set domains"/>
    <property type="match status" value="1"/>
</dbReference>
<dbReference type="InterPro" id="IPR006047">
    <property type="entry name" value="GH13_cat_dom"/>
</dbReference>
<dbReference type="Gene3D" id="2.60.40.10">
    <property type="entry name" value="Immunoglobulins"/>
    <property type="match status" value="1"/>
</dbReference>
<organism evidence="6 7">
    <name type="scientific">Methylobacterium persicinum</name>
    <dbReference type="NCBI Taxonomy" id="374426"/>
    <lineage>
        <taxon>Bacteria</taxon>
        <taxon>Pseudomonadati</taxon>
        <taxon>Pseudomonadota</taxon>
        <taxon>Alphaproteobacteria</taxon>
        <taxon>Hyphomicrobiales</taxon>
        <taxon>Methylobacteriaceae</taxon>
        <taxon>Methylobacterium</taxon>
    </lineage>
</organism>
<accession>A0ABU0HMJ3</accession>
<protein>
    <submittedName>
        <fullName evidence="6">Glycogen operon protein</fullName>
        <ecNumber evidence="6">3.2.1.-</ecNumber>
    </submittedName>
</protein>
<name>A0ABU0HMJ3_9HYPH</name>
<dbReference type="SUPFAM" id="SSF51011">
    <property type="entry name" value="Glycosyl hydrolase domain"/>
    <property type="match status" value="1"/>
</dbReference>
<feature type="compositionally biased region" description="Basic and acidic residues" evidence="4">
    <location>
        <begin position="466"/>
        <end position="479"/>
    </location>
</feature>
<dbReference type="NCBIfam" id="TIGR02100">
    <property type="entry name" value="glgX_debranch"/>
    <property type="match status" value="1"/>
</dbReference>
<dbReference type="Proteomes" id="UP001236369">
    <property type="component" value="Unassembled WGS sequence"/>
</dbReference>
<comment type="caution">
    <text evidence="6">The sequence shown here is derived from an EMBL/GenBank/DDBJ whole genome shotgun (WGS) entry which is preliminary data.</text>
</comment>
<dbReference type="SMART" id="SM00642">
    <property type="entry name" value="Aamy"/>
    <property type="match status" value="1"/>
</dbReference>
<dbReference type="RefSeq" id="WP_238253380.1">
    <property type="nucleotide sequence ID" value="NZ_BPQX01000087.1"/>
</dbReference>
<evidence type="ECO:0000313" key="6">
    <source>
        <dbReference type="EMBL" id="MDQ0443557.1"/>
    </source>
</evidence>
<dbReference type="InterPro" id="IPR013780">
    <property type="entry name" value="Glyco_hydro_b"/>
</dbReference>
<dbReference type="CDD" id="cd02856">
    <property type="entry name" value="E_set_GDE_Isoamylase_N"/>
    <property type="match status" value="1"/>
</dbReference>
<sequence>MIALDDGVPAPLGAHFDGRGVNFALFSEHATAVDLCLFEPGERHETRTVRLPCRTDDVWHGYLRGLLPGQLYGYRVHGPWDPANGHRFNASKLVLDPYAREIRGRIRWHDALHGHRRGLARPDRIDRRDSAVYMPRGVVTAPDVPDLALTPVRRPLSETVIYEAHVKALTRTHPAIPEQERGTYAAMAHPAIIEHLVGLGVTALELLPIQAFADDRFLVDKGLVNFWGYQPYGYFAPDPRYLGEGGIGSLKAAIRELNAAGIETWLDVVYNHTAEGDLTGPTLCFRGIDNASYYKAQPGDPARDLDCTGCGNTLDVSHPRVMQLVLDSLRHWVSAYGIAGFRFDLASSLGRSPVDFTPRAAFFQALAQDPVLARVKLVAEPWDIGMGGYQLGGYPRGWSEWNDRFRDAARGFWRGDSGTLAKLTQGLTGSRETFAASGRSPLASVNFIASHDGFTLADVVSYEEKHNHANGEDNRDGHGHNVSRNYGVEGETDDAAILALRARQKRNMLATIMLAQGVPMLLMGDERSRSQGGNNNAYAQDNPTSWMDWTADPDPDLTAFVAHCLAVRRGQPALRRRAFFTGELVDPDQPLRDVHWLSPEGDEMAGHHWGDDGLRVFGMQIGNDRVAADRLLILFNGGEGEVAFRLAPIVGGPWTPALDTTRPTGTPDPEAPVCPVGGAIPLPGRSVLVMTAPGTFQASAAGPG</sequence>
<comment type="similarity">
    <text evidence="1">Belongs to the glycosyl hydrolase 13 family.</text>
</comment>
<dbReference type="InterPro" id="IPR013783">
    <property type="entry name" value="Ig-like_fold"/>
</dbReference>
<evidence type="ECO:0000256" key="4">
    <source>
        <dbReference type="SAM" id="MobiDB-lite"/>
    </source>
</evidence>
<feature type="region of interest" description="Disordered" evidence="4">
    <location>
        <begin position="466"/>
        <end position="487"/>
    </location>
</feature>
<dbReference type="PANTHER" id="PTHR43002">
    <property type="entry name" value="GLYCOGEN DEBRANCHING ENZYME"/>
    <property type="match status" value="1"/>
</dbReference>